<reference evidence="1 2" key="1">
    <citation type="journal article" date="2020" name="ISME J.">
        <title>Uncovering the hidden diversity of litter-decomposition mechanisms in mushroom-forming fungi.</title>
        <authorList>
            <person name="Floudas D."/>
            <person name="Bentzer J."/>
            <person name="Ahren D."/>
            <person name="Johansson T."/>
            <person name="Persson P."/>
            <person name="Tunlid A."/>
        </authorList>
    </citation>
    <scope>NUCLEOTIDE SEQUENCE [LARGE SCALE GENOMIC DNA]</scope>
    <source>
        <strain evidence="1 2">CBS 661.87</strain>
    </source>
</reference>
<dbReference type="EMBL" id="JAACJP010000010">
    <property type="protein sequence ID" value="KAF5381795.1"/>
    <property type="molecule type" value="Genomic_DNA"/>
</dbReference>
<protein>
    <submittedName>
        <fullName evidence="1">Uncharacterized protein</fullName>
    </submittedName>
</protein>
<comment type="caution">
    <text evidence="1">The sequence shown here is derived from an EMBL/GenBank/DDBJ whole genome shotgun (WGS) entry which is preliminary data.</text>
</comment>
<gene>
    <name evidence="1" type="ORF">D9615_005438</name>
</gene>
<evidence type="ECO:0000313" key="2">
    <source>
        <dbReference type="Proteomes" id="UP000565441"/>
    </source>
</evidence>
<dbReference type="AlphaFoldDB" id="A0A8H5HF10"/>
<accession>A0A8H5HF10</accession>
<dbReference type="OrthoDB" id="432970at2759"/>
<proteinExistence type="predicted"/>
<keyword evidence="2" id="KW-1185">Reference proteome</keyword>
<sequence length="169" mass="18863">MISAVIGMMEEGDQDIGSGSPKWYDKYRKCQDGHKHGGDLELITWKCPKDGTGWGAVVEEEADDLKRRFETEMGGNLERLYEEWNDAFRWTCCGTSAGMDYGCDHHGSGMHPCSCDFCRMGKPLPKSIYEEQSAERMGLNLRRGPDPRSFNRALAALAATGRTISGLEM</sequence>
<organism evidence="1 2">
    <name type="scientific">Tricholomella constricta</name>
    <dbReference type="NCBI Taxonomy" id="117010"/>
    <lineage>
        <taxon>Eukaryota</taxon>
        <taxon>Fungi</taxon>
        <taxon>Dikarya</taxon>
        <taxon>Basidiomycota</taxon>
        <taxon>Agaricomycotina</taxon>
        <taxon>Agaricomycetes</taxon>
        <taxon>Agaricomycetidae</taxon>
        <taxon>Agaricales</taxon>
        <taxon>Tricholomatineae</taxon>
        <taxon>Lyophyllaceae</taxon>
        <taxon>Tricholomella</taxon>
    </lineage>
</organism>
<dbReference type="Proteomes" id="UP000565441">
    <property type="component" value="Unassembled WGS sequence"/>
</dbReference>
<name>A0A8H5HF10_9AGAR</name>
<evidence type="ECO:0000313" key="1">
    <source>
        <dbReference type="EMBL" id="KAF5381795.1"/>
    </source>
</evidence>